<dbReference type="EMBL" id="CATOUU010000802">
    <property type="protein sequence ID" value="CAI9949615.1"/>
    <property type="molecule type" value="Genomic_DNA"/>
</dbReference>
<evidence type="ECO:0000313" key="3">
    <source>
        <dbReference type="Proteomes" id="UP001642409"/>
    </source>
</evidence>
<evidence type="ECO:0000313" key="1">
    <source>
        <dbReference type="EMBL" id="CAI9949615.1"/>
    </source>
</evidence>
<accession>A0AA86UA94</accession>
<dbReference type="Proteomes" id="UP001642409">
    <property type="component" value="Unassembled WGS sequence"/>
</dbReference>
<dbReference type="EMBL" id="CAXDID020000282">
    <property type="protein sequence ID" value="CAL6070197.1"/>
    <property type="molecule type" value="Genomic_DNA"/>
</dbReference>
<evidence type="ECO:0000313" key="2">
    <source>
        <dbReference type="EMBL" id="CAL6070197.1"/>
    </source>
</evidence>
<organism evidence="1">
    <name type="scientific">Hexamita inflata</name>
    <dbReference type="NCBI Taxonomy" id="28002"/>
    <lineage>
        <taxon>Eukaryota</taxon>
        <taxon>Metamonada</taxon>
        <taxon>Diplomonadida</taxon>
        <taxon>Hexamitidae</taxon>
        <taxon>Hexamitinae</taxon>
        <taxon>Hexamita</taxon>
    </lineage>
</organism>
<reference evidence="2 3" key="2">
    <citation type="submission" date="2024-07" db="EMBL/GenBank/DDBJ databases">
        <authorList>
            <person name="Akdeniz Z."/>
        </authorList>
    </citation>
    <scope>NUCLEOTIDE SEQUENCE [LARGE SCALE GENOMIC DNA]</scope>
</reference>
<comment type="caution">
    <text evidence="1">The sequence shown here is derived from an EMBL/GenBank/DDBJ whole genome shotgun (WGS) entry which is preliminary data.</text>
</comment>
<proteinExistence type="predicted"/>
<dbReference type="AlphaFoldDB" id="A0AA86UA94"/>
<name>A0AA86UA94_9EUKA</name>
<protein>
    <submittedName>
        <fullName evidence="1">Uncharacterized protein</fullName>
    </submittedName>
</protein>
<gene>
    <name evidence="1" type="ORF">HINF_LOCUS37260</name>
    <name evidence="2" type="ORF">HINF_LOCUS54340</name>
</gene>
<sequence>MNSESKITEKMFVHKLLPDSDMYCYIADNCFCISKKDFQLLSLPITEASFVFDEELKSGAYFQKAVICKGRFYLRFEDSIYLLKNEEFVKRVTFSDEFQEPKTDLEGMFSLNDTLFVRQEGKLFKVDGAELIECLDFNGQGACYSFCGNVFHLENGEDDRIRLFKLNPDLKSELISELSGVEAVSVAHGGVMVIQGEKMYVLNMINGTLNAREFDSKYSVDNIHEVLELGSTGLQLKEENIIELMGPEFEKQAKEFYDKHIQDQFDRFPNYGQKVDKFLGFVREVFGDVE</sequence>
<reference evidence="1" key="1">
    <citation type="submission" date="2023-06" db="EMBL/GenBank/DDBJ databases">
        <authorList>
            <person name="Kurt Z."/>
        </authorList>
    </citation>
    <scope>NUCLEOTIDE SEQUENCE</scope>
</reference>
<keyword evidence="3" id="KW-1185">Reference proteome</keyword>